<dbReference type="InterPro" id="IPR012334">
    <property type="entry name" value="Pectin_lyas_fold"/>
</dbReference>
<dbReference type="SUPFAM" id="SSF51126">
    <property type="entry name" value="Pectin lyase-like"/>
    <property type="match status" value="1"/>
</dbReference>
<dbReference type="EMBL" id="AP022871">
    <property type="protein sequence ID" value="BCB91026.1"/>
    <property type="molecule type" value="Genomic_DNA"/>
</dbReference>
<proteinExistence type="predicted"/>
<protein>
    <recommendedName>
        <fullName evidence="3">Right handed beta helix domain-containing protein</fullName>
    </recommendedName>
</protein>
<dbReference type="Proteomes" id="UP000503011">
    <property type="component" value="Chromosome"/>
</dbReference>
<sequence>MLVEGNVFENVWQACWSASGYADSDPGRLVARDNSFTDSGPCETDGTVAAIPYGYTARPAGAVRSSVAAGAGAGRI</sequence>
<dbReference type="InterPro" id="IPR011050">
    <property type="entry name" value="Pectin_lyase_fold/virulence"/>
</dbReference>
<keyword evidence="2" id="KW-1185">Reference proteome</keyword>
<name>A0A6F8YY80_9ACTN</name>
<accession>A0A6F8YY80</accession>
<reference evidence="1 2" key="1">
    <citation type="submission" date="2020-03" db="EMBL/GenBank/DDBJ databases">
        <title>Whole genome shotgun sequence of Phytohabitans suffuscus NBRC 105367.</title>
        <authorList>
            <person name="Komaki H."/>
            <person name="Tamura T."/>
        </authorList>
    </citation>
    <scope>NUCLEOTIDE SEQUENCE [LARGE SCALE GENOMIC DNA]</scope>
    <source>
        <strain evidence="1 2">NBRC 105367</strain>
    </source>
</reference>
<dbReference type="Gene3D" id="2.160.20.10">
    <property type="entry name" value="Single-stranded right-handed beta-helix, Pectin lyase-like"/>
    <property type="match status" value="1"/>
</dbReference>
<dbReference type="AlphaFoldDB" id="A0A6F8YY80"/>
<evidence type="ECO:0000313" key="1">
    <source>
        <dbReference type="EMBL" id="BCB91026.1"/>
    </source>
</evidence>
<evidence type="ECO:0000313" key="2">
    <source>
        <dbReference type="Proteomes" id="UP000503011"/>
    </source>
</evidence>
<reference evidence="1 2" key="2">
    <citation type="submission" date="2020-03" db="EMBL/GenBank/DDBJ databases">
        <authorList>
            <person name="Ichikawa N."/>
            <person name="Kimura A."/>
            <person name="Kitahashi Y."/>
            <person name="Uohara A."/>
        </authorList>
    </citation>
    <scope>NUCLEOTIDE SEQUENCE [LARGE SCALE GENOMIC DNA]</scope>
    <source>
        <strain evidence="1 2">NBRC 105367</strain>
    </source>
</reference>
<gene>
    <name evidence="1" type="ORF">Psuf_083390</name>
</gene>
<dbReference type="KEGG" id="psuu:Psuf_083390"/>
<evidence type="ECO:0008006" key="3">
    <source>
        <dbReference type="Google" id="ProtNLM"/>
    </source>
</evidence>
<organism evidence="1 2">
    <name type="scientific">Phytohabitans suffuscus</name>
    <dbReference type="NCBI Taxonomy" id="624315"/>
    <lineage>
        <taxon>Bacteria</taxon>
        <taxon>Bacillati</taxon>
        <taxon>Actinomycetota</taxon>
        <taxon>Actinomycetes</taxon>
        <taxon>Micromonosporales</taxon>
        <taxon>Micromonosporaceae</taxon>
    </lineage>
</organism>